<protein>
    <recommendedName>
        <fullName evidence="1">NERD domain-containing protein</fullName>
    </recommendedName>
</protein>
<evidence type="ECO:0000313" key="3">
    <source>
        <dbReference type="Proteomes" id="UP000053557"/>
    </source>
</evidence>
<evidence type="ECO:0000313" key="2">
    <source>
        <dbReference type="EMBL" id="KUO95786.1"/>
    </source>
</evidence>
<comment type="caution">
    <text evidence="2">The sequence shown here is derived from an EMBL/GenBank/DDBJ whole genome shotgun (WGS) entry which is preliminary data.</text>
</comment>
<keyword evidence="3" id="KW-1185">Reference proteome</keyword>
<gene>
    <name evidence="2" type="ORF">ATW55_14930</name>
</gene>
<name>A0A101XQR6_9BACL</name>
<reference evidence="2 3" key="1">
    <citation type="submission" date="2015-12" db="EMBL/GenBank/DDBJ databases">
        <title>Draft genome sequence of Acidibacillus ferrooxidans ITV001, isolated from a chalcopyrite acid mine drainage site in Brazil.</title>
        <authorList>
            <person name="Dall'Agnol H."/>
            <person name="Nancucheo I."/>
            <person name="Johnson B."/>
            <person name="Oliveira R."/>
            <person name="Leite L."/>
            <person name="Pylro V."/>
            <person name="Nunes G.L."/>
            <person name="Tzotzos G."/>
            <person name="Fernandes G.R."/>
            <person name="Dutra J."/>
            <person name="Orellana S.C."/>
            <person name="Oliveira G."/>
        </authorList>
    </citation>
    <scope>NUCLEOTIDE SEQUENCE [LARGE SCALE GENOMIC DNA]</scope>
    <source>
        <strain evidence="3">ITV01</strain>
    </source>
</reference>
<organism evidence="2 3">
    <name type="scientific">Ferroacidibacillus organovorans</name>
    <dbReference type="NCBI Taxonomy" id="1765683"/>
    <lineage>
        <taxon>Bacteria</taxon>
        <taxon>Bacillati</taxon>
        <taxon>Bacillota</taxon>
        <taxon>Bacilli</taxon>
        <taxon>Bacillales</taxon>
        <taxon>Alicyclobacillaceae</taxon>
        <taxon>Ferroacidibacillus</taxon>
    </lineage>
</organism>
<dbReference type="Proteomes" id="UP000053557">
    <property type="component" value="Unassembled WGS sequence"/>
</dbReference>
<feature type="domain" description="NERD" evidence="1">
    <location>
        <begin position="196"/>
        <end position="250"/>
    </location>
</feature>
<proteinExistence type="predicted"/>
<dbReference type="EMBL" id="LPVJ01000035">
    <property type="protein sequence ID" value="KUO95786.1"/>
    <property type="molecule type" value="Genomic_DNA"/>
</dbReference>
<accession>A0A101XQR6</accession>
<dbReference type="InterPro" id="IPR011528">
    <property type="entry name" value="NERD"/>
</dbReference>
<dbReference type="PROSITE" id="PS50965">
    <property type="entry name" value="NERD"/>
    <property type="match status" value="1"/>
</dbReference>
<sequence length="250" mass="28817">MVPVVDQLGKRCVGPGALASKLDFRDINSLYQLKKHELDKSSAFIDSIITSEERNMQETLFTNYRRITITTNKIRISKVLLAMRYLYTLASIYQQSAISKINFSKREEYKYLAPIVDISELSSAFANAHNIPENEARFIFDLFIFDITCGLDMFSQPLLPVADGKVIFCPSVIIQMRPSRVVENYLSRFDIDIGQKGREFERNLKMALKERDLGVKVVGKKLEFVAFDQEPVEFDFLAMFENHLVIMEMK</sequence>
<evidence type="ECO:0000259" key="1">
    <source>
        <dbReference type="PROSITE" id="PS50965"/>
    </source>
</evidence>
<dbReference type="AlphaFoldDB" id="A0A101XQR6"/>